<organism evidence="2 3">
    <name type="scientific">Pendulispora albinea</name>
    <dbReference type="NCBI Taxonomy" id="2741071"/>
    <lineage>
        <taxon>Bacteria</taxon>
        <taxon>Pseudomonadati</taxon>
        <taxon>Myxococcota</taxon>
        <taxon>Myxococcia</taxon>
        <taxon>Myxococcales</taxon>
        <taxon>Sorangiineae</taxon>
        <taxon>Pendulisporaceae</taxon>
        <taxon>Pendulispora</taxon>
    </lineage>
</organism>
<dbReference type="Pfam" id="PF01370">
    <property type="entry name" value="Epimerase"/>
    <property type="match status" value="1"/>
</dbReference>
<sequence length="337" mass="36426">MARYLVTGGAGFLGGHLVESLLAHGHDVVALCRGEEPSLAARGVTVRRGDVLDAASVRDAAAGCQGLFHCAGKVSRKPEDAEELRRLHVEGTKITLDACKDAGITRVVYASTSGTVAVSEYPAHIGSEEDETPIALLSRWPYYRSKLFAERAALERNTEGFSVVSVNPTLLLGPGDTRGSSTEDVRLFLERKIPAVPAGGLSFVDVRDAAEAMRAAMDRGEPGQRYLLGAINLTVRAFFERLERASGVKAPWLPTPRAPLFARRGAEILGRVSSQLGLDVSVDPVSLDMAQYFWYLDSTRAETVLGWSPRDPQKTLVDTVDDLRARGIVWPSPASTR</sequence>
<reference evidence="2 3" key="1">
    <citation type="submission" date="2021-12" db="EMBL/GenBank/DDBJ databases">
        <title>Discovery of the Pendulisporaceae a myxobacterial family with distinct sporulation behavior and unique specialized metabolism.</title>
        <authorList>
            <person name="Garcia R."/>
            <person name="Popoff A."/>
            <person name="Bader C.D."/>
            <person name="Loehr J."/>
            <person name="Walesch S."/>
            <person name="Walt C."/>
            <person name="Boldt J."/>
            <person name="Bunk B."/>
            <person name="Haeckl F.J.F.P.J."/>
            <person name="Gunesch A.P."/>
            <person name="Birkelbach J."/>
            <person name="Nuebel U."/>
            <person name="Pietschmann T."/>
            <person name="Bach T."/>
            <person name="Mueller R."/>
        </authorList>
    </citation>
    <scope>NUCLEOTIDE SEQUENCE [LARGE SCALE GENOMIC DNA]</scope>
    <source>
        <strain evidence="2 3">MSr11954</strain>
    </source>
</reference>
<evidence type="ECO:0000313" key="2">
    <source>
        <dbReference type="EMBL" id="WXB14169.1"/>
    </source>
</evidence>
<dbReference type="InterPro" id="IPR001509">
    <property type="entry name" value="Epimerase_deHydtase"/>
</dbReference>
<dbReference type="PANTHER" id="PTHR48079:SF6">
    <property type="entry name" value="NAD(P)-BINDING DOMAIN-CONTAINING PROTEIN-RELATED"/>
    <property type="match status" value="1"/>
</dbReference>
<dbReference type="InterPro" id="IPR051783">
    <property type="entry name" value="NAD(P)-dependent_oxidoreduct"/>
</dbReference>
<accession>A0ABZ2LTB0</accession>
<dbReference type="EMBL" id="CP089984">
    <property type="protein sequence ID" value="WXB14169.1"/>
    <property type="molecule type" value="Genomic_DNA"/>
</dbReference>
<evidence type="ECO:0000259" key="1">
    <source>
        <dbReference type="Pfam" id="PF01370"/>
    </source>
</evidence>
<name>A0ABZ2LTB0_9BACT</name>
<gene>
    <name evidence="2" type="ORF">LZC94_40865</name>
</gene>
<dbReference type="PANTHER" id="PTHR48079">
    <property type="entry name" value="PROTEIN YEEZ"/>
    <property type="match status" value="1"/>
</dbReference>
<dbReference type="InterPro" id="IPR036291">
    <property type="entry name" value="NAD(P)-bd_dom_sf"/>
</dbReference>
<dbReference type="RefSeq" id="WP_394823786.1">
    <property type="nucleotide sequence ID" value="NZ_CP089984.1"/>
</dbReference>
<protein>
    <submittedName>
        <fullName evidence="2">NAD-dependent epimerase/dehydratase family protein</fullName>
    </submittedName>
</protein>
<feature type="domain" description="NAD-dependent epimerase/dehydratase" evidence="1">
    <location>
        <begin position="5"/>
        <end position="229"/>
    </location>
</feature>
<dbReference type="SUPFAM" id="SSF51735">
    <property type="entry name" value="NAD(P)-binding Rossmann-fold domains"/>
    <property type="match status" value="1"/>
</dbReference>
<dbReference type="Gene3D" id="3.40.50.720">
    <property type="entry name" value="NAD(P)-binding Rossmann-like Domain"/>
    <property type="match status" value="1"/>
</dbReference>
<dbReference type="Proteomes" id="UP001370348">
    <property type="component" value="Chromosome"/>
</dbReference>
<keyword evidence="3" id="KW-1185">Reference proteome</keyword>
<evidence type="ECO:0000313" key="3">
    <source>
        <dbReference type="Proteomes" id="UP001370348"/>
    </source>
</evidence>
<proteinExistence type="predicted"/>